<feature type="transmembrane region" description="Helical" evidence="1">
    <location>
        <begin position="21"/>
        <end position="39"/>
    </location>
</feature>
<proteinExistence type="predicted"/>
<gene>
    <name evidence="2" type="ORF">EMLFYP7_02633</name>
</gene>
<name>A0A6N3FES8_9ENTR</name>
<keyword evidence="1" id="KW-0812">Transmembrane</keyword>
<protein>
    <recommendedName>
        <fullName evidence="3">PH domain-containing protein</fullName>
    </recommendedName>
</protein>
<organism evidence="2">
    <name type="scientific">Phytobacter massiliensis</name>
    <dbReference type="NCBI Taxonomy" id="1485952"/>
    <lineage>
        <taxon>Bacteria</taxon>
        <taxon>Pseudomonadati</taxon>
        <taxon>Pseudomonadota</taxon>
        <taxon>Gammaproteobacteria</taxon>
        <taxon>Enterobacterales</taxon>
        <taxon>Enterobacteriaceae</taxon>
        <taxon>Phytobacter</taxon>
    </lineage>
</organism>
<dbReference type="EMBL" id="CACRTZ010000029">
    <property type="protein sequence ID" value="VYU50677.1"/>
    <property type="molecule type" value="Genomic_DNA"/>
</dbReference>
<dbReference type="OrthoDB" id="6628973at2"/>
<dbReference type="RefSeq" id="WP_044181082.1">
    <property type="nucleotide sequence ID" value="NZ_CABKSF010000003.1"/>
</dbReference>
<feature type="transmembrane region" description="Helical" evidence="1">
    <location>
        <begin position="45"/>
        <end position="64"/>
    </location>
</feature>
<dbReference type="AlphaFoldDB" id="A0A6N3FES8"/>
<evidence type="ECO:0000256" key="1">
    <source>
        <dbReference type="SAM" id="Phobius"/>
    </source>
</evidence>
<evidence type="ECO:0008006" key="3">
    <source>
        <dbReference type="Google" id="ProtNLM"/>
    </source>
</evidence>
<keyword evidence="1" id="KW-0472">Membrane</keyword>
<reference evidence="2" key="1">
    <citation type="submission" date="2019-11" db="EMBL/GenBank/DDBJ databases">
        <authorList>
            <person name="Feng L."/>
        </authorList>
    </citation>
    <scope>NUCLEOTIDE SEQUENCE</scope>
    <source>
        <strain evidence="2">EMassiliensisLFYP7</strain>
    </source>
</reference>
<keyword evidence="1" id="KW-1133">Transmembrane helix</keyword>
<evidence type="ECO:0000313" key="2">
    <source>
        <dbReference type="EMBL" id="VYU50677.1"/>
    </source>
</evidence>
<accession>A0A6N3FES8</accession>
<sequence length="158" mass="17770">MSEFYLHEGNRYIVKNQKTMKIALGIFFIALGVWSLITNDYSKRGIIVCVILLAVAGLMFAALMTKMVFDLDKRTFSVQTGSGKPRFIQPLSNYAGLELIRQYRFFGLMRNSILNVVFNDGGKTVKMPIRQFGPGSKASQAMIEETEAFLGLRQREGA</sequence>